<evidence type="ECO:0000313" key="2">
    <source>
        <dbReference type="EMBL" id="MCD2425941.1"/>
    </source>
</evidence>
<dbReference type="InterPro" id="IPR000595">
    <property type="entry name" value="cNMP-bd_dom"/>
</dbReference>
<sequence>MITYTVLKDLGHFCERDLQLFDQVAVQRTVKKNECLLEAGMVCQSVFYILSGAFFQYQTGEVEDMVVDLHLEQEWMFNNTSLTGQVPSATAIRAFIKSEVIELRLEGLHALIAASNAFLQLGRIFNQGHGRIHLFDHHLDPAQKYAYVQAVKPGISRVFPVKMIASYLKIAPETLSRVRAMHRIS</sequence>
<dbReference type="RefSeq" id="WP_231008528.1">
    <property type="nucleotide sequence ID" value="NZ_JAJNEC010000007.1"/>
</dbReference>
<evidence type="ECO:0000259" key="1">
    <source>
        <dbReference type="Pfam" id="PF00027"/>
    </source>
</evidence>
<comment type="caution">
    <text evidence="2">The sequence shown here is derived from an EMBL/GenBank/DDBJ whole genome shotgun (WGS) entry which is preliminary data.</text>
</comment>
<reference evidence="2 3" key="1">
    <citation type="submission" date="2021-11" db="EMBL/GenBank/DDBJ databases">
        <title>Genomic of Niabella pedocola.</title>
        <authorList>
            <person name="Wu T."/>
        </authorList>
    </citation>
    <scope>NUCLEOTIDE SEQUENCE [LARGE SCALE GENOMIC DNA]</scope>
    <source>
        <strain evidence="2 3">JCM 31011</strain>
    </source>
</reference>
<organism evidence="2 3">
    <name type="scientific">Niabella pedocola</name>
    <dbReference type="NCBI Taxonomy" id="1752077"/>
    <lineage>
        <taxon>Bacteria</taxon>
        <taxon>Pseudomonadati</taxon>
        <taxon>Bacteroidota</taxon>
        <taxon>Chitinophagia</taxon>
        <taxon>Chitinophagales</taxon>
        <taxon>Chitinophagaceae</taxon>
        <taxon>Niabella</taxon>
    </lineage>
</organism>
<dbReference type="SUPFAM" id="SSF51206">
    <property type="entry name" value="cAMP-binding domain-like"/>
    <property type="match status" value="1"/>
</dbReference>
<dbReference type="Pfam" id="PF00027">
    <property type="entry name" value="cNMP_binding"/>
    <property type="match status" value="1"/>
</dbReference>
<dbReference type="EMBL" id="JAJNEC010000007">
    <property type="protein sequence ID" value="MCD2425941.1"/>
    <property type="molecule type" value="Genomic_DNA"/>
</dbReference>
<dbReference type="Gene3D" id="2.60.120.10">
    <property type="entry name" value="Jelly Rolls"/>
    <property type="match status" value="1"/>
</dbReference>
<dbReference type="InterPro" id="IPR014710">
    <property type="entry name" value="RmlC-like_jellyroll"/>
</dbReference>
<accession>A0ABS8PXZ9</accession>
<proteinExistence type="predicted"/>
<keyword evidence="3" id="KW-1185">Reference proteome</keyword>
<dbReference type="Proteomes" id="UP001199816">
    <property type="component" value="Unassembled WGS sequence"/>
</dbReference>
<evidence type="ECO:0000313" key="3">
    <source>
        <dbReference type="Proteomes" id="UP001199816"/>
    </source>
</evidence>
<gene>
    <name evidence="2" type="ORF">LQ567_24370</name>
</gene>
<feature type="domain" description="Cyclic nucleotide-binding" evidence="1">
    <location>
        <begin position="28"/>
        <end position="114"/>
    </location>
</feature>
<dbReference type="InterPro" id="IPR018490">
    <property type="entry name" value="cNMP-bd_dom_sf"/>
</dbReference>
<name>A0ABS8PXZ9_9BACT</name>
<protein>
    <submittedName>
        <fullName evidence="2">Cyclic nucleotide-binding domain-containing protein</fullName>
    </submittedName>
</protein>